<proteinExistence type="predicted"/>
<dbReference type="Gramene" id="KCW67044">
    <property type="protein sequence ID" value="KCW67044"/>
    <property type="gene ID" value="EUGRSUZ_F00810"/>
</dbReference>
<reference evidence="1" key="1">
    <citation type="submission" date="2013-07" db="EMBL/GenBank/DDBJ databases">
        <title>The genome of Eucalyptus grandis.</title>
        <authorList>
            <person name="Schmutz J."/>
            <person name="Hayes R."/>
            <person name="Myburg A."/>
            <person name="Tuskan G."/>
            <person name="Grattapaglia D."/>
            <person name="Rokhsar D.S."/>
        </authorList>
    </citation>
    <scope>NUCLEOTIDE SEQUENCE</scope>
    <source>
        <tissue evidence="1">Leaf extractions</tissue>
    </source>
</reference>
<gene>
    <name evidence="1" type="ORF">EUGRSUZ_F00810</name>
</gene>
<evidence type="ECO:0000313" key="1">
    <source>
        <dbReference type="EMBL" id="KCW67044.1"/>
    </source>
</evidence>
<accession>A0A059BLZ8</accession>
<dbReference type="InParanoid" id="A0A059BLZ8"/>
<organism evidence="1">
    <name type="scientific">Eucalyptus grandis</name>
    <name type="common">Flooded gum</name>
    <dbReference type="NCBI Taxonomy" id="71139"/>
    <lineage>
        <taxon>Eukaryota</taxon>
        <taxon>Viridiplantae</taxon>
        <taxon>Streptophyta</taxon>
        <taxon>Embryophyta</taxon>
        <taxon>Tracheophyta</taxon>
        <taxon>Spermatophyta</taxon>
        <taxon>Magnoliopsida</taxon>
        <taxon>eudicotyledons</taxon>
        <taxon>Gunneridae</taxon>
        <taxon>Pentapetalae</taxon>
        <taxon>rosids</taxon>
        <taxon>malvids</taxon>
        <taxon>Myrtales</taxon>
        <taxon>Myrtaceae</taxon>
        <taxon>Myrtoideae</taxon>
        <taxon>Eucalypteae</taxon>
        <taxon>Eucalyptus</taxon>
    </lineage>
</organism>
<sequence>MITIKPVKDTNAVLMAARFTARGIENCNLGQRQSDTHTNDAIDRSMLTIRVGTQNRRRATTRTIASARERVRTDGYERGKEIPDGWSQEANLRSELDSEMATESSLGRESVTAAAAAAAADFALPFSMKMDGGDDAREREIEHHYFYAFPS</sequence>
<dbReference type="AlphaFoldDB" id="A0A059BLZ8"/>
<dbReference type="EMBL" id="KK198758">
    <property type="protein sequence ID" value="KCW67044.1"/>
    <property type="molecule type" value="Genomic_DNA"/>
</dbReference>
<name>A0A059BLZ8_EUCGR</name>
<protein>
    <submittedName>
        <fullName evidence="1">Uncharacterized protein</fullName>
    </submittedName>
</protein>